<dbReference type="Pfam" id="PF01408">
    <property type="entry name" value="GFO_IDH_MocA"/>
    <property type="match status" value="1"/>
</dbReference>
<evidence type="ECO:0000313" key="4">
    <source>
        <dbReference type="Proteomes" id="UP001267290"/>
    </source>
</evidence>
<dbReference type="InterPro" id="IPR000683">
    <property type="entry name" value="Gfo/Idh/MocA-like_OxRdtase_N"/>
</dbReference>
<evidence type="ECO:0000259" key="1">
    <source>
        <dbReference type="Pfam" id="PF01408"/>
    </source>
</evidence>
<reference evidence="3 4" key="1">
    <citation type="submission" date="2023-07" db="EMBL/GenBank/DDBJ databases">
        <title>Sorghum-associated microbial communities from plants grown in Nebraska, USA.</title>
        <authorList>
            <person name="Schachtman D."/>
        </authorList>
    </citation>
    <scope>NUCLEOTIDE SEQUENCE [LARGE SCALE GENOMIC DNA]</scope>
    <source>
        <strain evidence="3 4">CC258</strain>
    </source>
</reference>
<comment type="caution">
    <text evidence="3">The sequence shown here is derived from an EMBL/GenBank/DDBJ whole genome shotgun (WGS) entry which is preliminary data.</text>
</comment>
<dbReference type="SUPFAM" id="SSF55347">
    <property type="entry name" value="Glyceraldehyde-3-phosphate dehydrogenase-like, C-terminal domain"/>
    <property type="match status" value="1"/>
</dbReference>
<dbReference type="InterPro" id="IPR052515">
    <property type="entry name" value="Gfo/Idh/MocA_Oxidoreductase"/>
</dbReference>
<dbReference type="SUPFAM" id="SSF51735">
    <property type="entry name" value="NAD(P)-binding Rossmann-fold domains"/>
    <property type="match status" value="1"/>
</dbReference>
<dbReference type="Gene3D" id="3.40.50.720">
    <property type="entry name" value="NAD(P)-binding Rossmann-like Domain"/>
    <property type="match status" value="1"/>
</dbReference>
<dbReference type="EMBL" id="JAVDSB010000012">
    <property type="protein sequence ID" value="MDR6553884.1"/>
    <property type="molecule type" value="Genomic_DNA"/>
</dbReference>
<dbReference type="Pfam" id="PF22725">
    <property type="entry name" value="GFO_IDH_MocA_C3"/>
    <property type="match status" value="1"/>
</dbReference>
<gene>
    <name evidence="3" type="ORF">J2736_005094</name>
</gene>
<dbReference type="Gene3D" id="3.30.360.10">
    <property type="entry name" value="Dihydrodipicolinate Reductase, domain 2"/>
    <property type="match status" value="1"/>
</dbReference>
<dbReference type="PANTHER" id="PTHR43249">
    <property type="entry name" value="UDP-N-ACETYL-2-AMINO-2-DEOXY-D-GLUCURONATE OXIDASE"/>
    <property type="match status" value="1"/>
</dbReference>
<sequence>MIHFAIIGCGHIANKHIEAIAKINGAKLIALCDTNTMRLQELQVSLQVACFIDIAEMLRSLPEIDVVCICTPSGLHVHHAIIAAQAGKHLIIEKPMALTLEDVDAMVDAASQHNVKIAVVHPNRFRPAIQRLKWALDKGIFGKISHVNVTLRWNRGQAYYDQSIWRGTREMDGGVLMNQAIHSLDLLQWLFGSVDQVKAMMDTRIRRMESEDVAVATLKFKCGVLGVVEATTTIYEANLEESISVFGEMGYAIIGGPTANWIKQWNCSQTSPEEVNDWIKQVEADPIGTSGHQAIIADMVEAIHIDRDPIVTAADGRSAVKLVLDICEDGLDHFSTRGLGGVVC</sequence>
<feature type="domain" description="Gfo/Idh/MocA-like oxidoreductase N-terminal" evidence="1">
    <location>
        <begin position="2"/>
        <end position="120"/>
    </location>
</feature>
<keyword evidence="4" id="KW-1185">Reference proteome</keyword>
<dbReference type="InterPro" id="IPR055170">
    <property type="entry name" value="GFO_IDH_MocA-like_dom"/>
</dbReference>
<name>A0ABU1P2B4_9BACL</name>
<dbReference type="PANTHER" id="PTHR43249:SF1">
    <property type="entry name" value="D-GLUCOSIDE 3-DEHYDROGENASE"/>
    <property type="match status" value="1"/>
</dbReference>
<accession>A0ABU1P2B4</accession>
<feature type="domain" description="GFO/IDH/MocA-like oxidoreductase" evidence="2">
    <location>
        <begin position="129"/>
        <end position="251"/>
    </location>
</feature>
<organism evidence="3 4">
    <name type="scientific">Paenibacillus qinlingensis</name>
    <dbReference type="NCBI Taxonomy" id="1837343"/>
    <lineage>
        <taxon>Bacteria</taxon>
        <taxon>Bacillati</taxon>
        <taxon>Bacillota</taxon>
        <taxon>Bacilli</taxon>
        <taxon>Bacillales</taxon>
        <taxon>Paenibacillaceae</taxon>
        <taxon>Paenibacillus</taxon>
    </lineage>
</organism>
<protein>
    <submittedName>
        <fullName evidence="3">Dehydrogenase</fullName>
    </submittedName>
</protein>
<proteinExistence type="predicted"/>
<dbReference type="Proteomes" id="UP001267290">
    <property type="component" value="Unassembled WGS sequence"/>
</dbReference>
<evidence type="ECO:0000313" key="3">
    <source>
        <dbReference type="EMBL" id="MDR6553884.1"/>
    </source>
</evidence>
<dbReference type="RefSeq" id="WP_310501322.1">
    <property type="nucleotide sequence ID" value="NZ_JAVDSB010000012.1"/>
</dbReference>
<dbReference type="InterPro" id="IPR036291">
    <property type="entry name" value="NAD(P)-bd_dom_sf"/>
</dbReference>
<evidence type="ECO:0000259" key="2">
    <source>
        <dbReference type="Pfam" id="PF22725"/>
    </source>
</evidence>